<dbReference type="Pfam" id="PF13409">
    <property type="entry name" value="GST_N_2"/>
    <property type="match status" value="1"/>
</dbReference>
<organism evidence="4 5">
    <name type="scientific">Sinisalibacter lacisalsi</name>
    <dbReference type="NCBI Taxonomy" id="1526570"/>
    <lineage>
        <taxon>Bacteria</taxon>
        <taxon>Pseudomonadati</taxon>
        <taxon>Pseudomonadota</taxon>
        <taxon>Alphaproteobacteria</taxon>
        <taxon>Rhodobacterales</taxon>
        <taxon>Roseobacteraceae</taxon>
        <taxon>Sinisalibacter</taxon>
    </lineage>
</organism>
<evidence type="ECO:0000256" key="1">
    <source>
        <dbReference type="ARBA" id="ARBA00010007"/>
    </source>
</evidence>
<dbReference type="InterPro" id="IPR036282">
    <property type="entry name" value="Glutathione-S-Trfase_C_sf"/>
</dbReference>
<comment type="similarity">
    <text evidence="1">Belongs to the GST superfamily. Zeta family.</text>
</comment>
<reference evidence="5" key="1">
    <citation type="journal article" date="2019" name="Int. J. Syst. Evol. Microbiol.">
        <title>The Global Catalogue of Microorganisms (GCM) 10K type strain sequencing project: providing services to taxonomists for standard genome sequencing and annotation.</title>
        <authorList>
            <consortium name="The Broad Institute Genomics Platform"/>
            <consortium name="The Broad Institute Genome Sequencing Center for Infectious Disease"/>
            <person name="Wu L."/>
            <person name="Ma J."/>
        </authorList>
    </citation>
    <scope>NUCLEOTIDE SEQUENCE [LARGE SCALE GENOMIC DNA]</scope>
    <source>
        <strain evidence="5">CGMCC 1.12922</strain>
    </source>
</reference>
<dbReference type="Gene3D" id="3.40.30.10">
    <property type="entry name" value="Glutaredoxin"/>
    <property type="match status" value="1"/>
</dbReference>
<dbReference type="InterPro" id="IPR040079">
    <property type="entry name" value="Glutathione_S-Trfase"/>
</dbReference>
<dbReference type="SFLD" id="SFLDG00358">
    <property type="entry name" value="Main_(cytGST)"/>
    <property type="match status" value="1"/>
</dbReference>
<dbReference type="PANTHER" id="PTHR42673:SF21">
    <property type="entry name" value="GLUTATHIONE S-TRANSFERASE YFCF"/>
    <property type="match status" value="1"/>
</dbReference>
<dbReference type="InterPro" id="IPR010987">
    <property type="entry name" value="Glutathione-S-Trfase_C-like"/>
</dbReference>
<comment type="caution">
    <text evidence="4">The sequence shown here is derived from an EMBL/GenBank/DDBJ whole genome shotgun (WGS) entry which is preliminary data.</text>
</comment>
<evidence type="ECO:0000259" key="2">
    <source>
        <dbReference type="PROSITE" id="PS50404"/>
    </source>
</evidence>
<dbReference type="InterPro" id="IPR004045">
    <property type="entry name" value="Glutathione_S-Trfase_N"/>
</dbReference>
<dbReference type="InterPro" id="IPR034333">
    <property type="entry name" value="GST_Zeta_N"/>
</dbReference>
<dbReference type="GO" id="GO:0016853">
    <property type="term" value="F:isomerase activity"/>
    <property type="evidence" value="ECO:0007669"/>
    <property type="project" value="UniProtKB-KW"/>
</dbReference>
<feature type="domain" description="GST C-terminal" evidence="3">
    <location>
        <begin position="88"/>
        <end position="215"/>
    </location>
</feature>
<dbReference type="EMBL" id="BMGI01000002">
    <property type="protein sequence ID" value="GGD33758.1"/>
    <property type="molecule type" value="Genomic_DNA"/>
</dbReference>
<sequence length="215" mass="23734">MTLRLHNYFRSSTSTRLRAALNLKGLAYDYVGVHLPTGEQRAAAYTGINPQGLVPALELEDGTVLTQSLAIMEWLEEAHPEPPLLPAAPKARARVRALAQMVALEIHPINNLRVLNFLDAEFGAGHAGKKRWFTHWVHTTFEPLEAMLAQSPHTGTYCQGDTPGYADCCLYAQIWNNRRFEVDMAPYPTINRIFAALDALPAFSNAAPAQQPDAG</sequence>
<dbReference type="CDD" id="cd03042">
    <property type="entry name" value="GST_N_Zeta"/>
    <property type="match status" value="1"/>
</dbReference>
<evidence type="ECO:0000313" key="4">
    <source>
        <dbReference type="EMBL" id="GGD33758.1"/>
    </source>
</evidence>
<dbReference type="PROSITE" id="PS50404">
    <property type="entry name" value="GST_NTER"/>
    <property type="match status" value="1"/>
</dbReference>
<dbReference type="RefSeq" id="WP_188527222.1">
    <property type="nucleotide sequence ID" value="NZ_BMGI01000002.1"/>
</dbReference>
<dbReference type="SFLD" id="SFLDS00019">
    <property type="entry name" value="Glutathione_Transferase_(cytos"/>
    <property type="match status" value="1"/>
</dbReference>
<dbReference type="InterPro" id="IPR034330">
    <property type="entry name" value="GST_Zeta_C"/>
</dbReference>
<keyword evidence="5" id="KW-1185">Reference proteome</keyword>
<feature type="domain" description="GST N-terminal" evidence="2">
    <location>
        <begin position="1"/>
        <end position="83"/>
    </location>
</feature>
<evidence type="ECO:0000259" key="3">
    <source>
        <dbReference type="PROSITE" id="PS50405"/>
    </source>
</evidence>
<dbReference type="NCBIfam" id="TIGR01262">
    <property type="entry name" value="maiA"/>
    <property type="match status" value="1"/>
</dbReference>
<dbReference type="Proteomes" id="UP000617355">
    <property type="component" value="Unassembled WGS sequence"/>
</dbReference>
<dbReference type="InterPro" id="IPR005955">
    <property type="entry name" value="GST_Zeta"/>
</dbReference>
<dbReference type="SUPFAM" id="SSF47616">
    <property type="entry name" value="GST C-terminal domain-like"/>
    <property type="match status" value="1"/>
</dbReference>
<dbReference type="PANTHER" id="PTHR42673">
    <property type="entry name" value="MALEYLACETOACETATE ISOMERASE"/>
    <property type="match status" value="1"/>
</dbReference>
<dbReference type="PROSITE" id="PS50405">
    <property type="entry name" value="GST_CTER"/>
    <property type="match status" value="1"/>
</dbReference>
<proteinExistence type="inferred from homology"/>
<protein>
    <submittedName>
        <fullName evidence="4">Maleylacetoacetate isomerase</fullName>
    </submittedName>
</protein>
<accession>A0ABQ1QP97</accession>
<dbReference type="CDD" id="cd03191">
    <property type="entry name" value="GST_C_Zeta"/>
    <property type="match status" value="1"/>
</dbReference>
<name>A0ABQ1QP97_9RHOB</name>
<dbReference type="SUPFAM" id="SSF52833">
    <property type="entry name" value="Thioredoxin-like"/>
    <property type="match status" value="1"/>
</dbReference>
<dbReference type="Gene3D" id="1.20.1050.10">
    <property type="match status" value="1"/>
</dbReference>
<keyword evidence="4" id="KW-0413">Isomerase</keyword>
<dbReference type="InterPro" id="IPR036249">
    <property type="entry name" value="Thioredoxin-like_sf"/>
</dbReference>
<gene>
    <name evidence="4" type="ORF">GCM10011358_17220</name>
</gene>
<evidence type="ECO:0000313" key="5">
    <source>
        <dbReference type="Proteomes" id="UP000617355"/>
    </source>
</evidence>